<dbReference type="RefSeq" id="WP_284379417.1">
    <property type="nucleotide sequence ID" value="NZ_BSNN01000008.1"/>
</dbReference>
<sequence length="227" mass="25764">MQRQQTRPPRPTGDNVISLFDQKHSAPEGVLNQLFTYWEQLRDGRMAPIRSEIDPRRIKGTLQHTFILERVTHGAPKFRLAGIEVCDLLGMELRGMPGHALFDDIDRARFNDILEGVLQSPHIAELRLQGKLAADHMVRAKMILLPLQGDKGELNRVLGAITLDRELMRPPVRFTIEHKTVTRIISGQKIPDFARAELAFNESSTPFNHHPKRAPTAGERPILKLVE</sequence>
<evidence type="ECO:0000313" key="1">
    <source>
        <dbReference type="EMBL" id="GLQ36044.1"/>
    </source>
</evidence>
<dbReference type="InterPro" id="IPR009922">
    <property type="entry name" value="DUF1457"/>
</dbReference>
<comment type="caution">
    <text evidence="1">The sequence shown here is derived from an EMBL/GenBank/DDBJ whole genome shotgun (WGS) entry which is preliminary data.</text>
</comment>
<reference evidence="2" key="1">
    <citation type="journal article" date="2019" name="Int. J. Syst. Evol. Microbiol.">
        <title>The Global Catalogue of Microorganisms (GCM) 10K type strain sequencing project: providing services to taxonomists for standard genome sequencing and annotation.</title>
        <authorList>
            <consortium name="The Broad Institute Genomics Platform"/>
            <consortium name="The Broad Institute Genome Sequencing Center for Infectious Disease"/>
            <person name="Wu L."/>
            <person name="Ma J."/>
        </authorList>
    </citation>
    <scope>NUCLEOTIDE SEQUENCE [LARGE SCALE GENOMIC DNA]</scope>
    <source>
        <strain evidence="2">NBRC 110140</strain>
    </source>
</reference>
<accession>A0ABQ5VXU0</accession>
<evidence type="ECO:0000313" key="2">
    <source>
        <dbReference type="Proteomes" id="UP001156694"/>
    </source>
</evidence>
<protein>
    <recommendedName>
        <fullName evidence="3">PAS domain-containing protein</fullName>
    </recommendedName>
</protein>
<dbReference type="Pfam" id="PF07310">
    <property type="entry name" value="PAS_5"/>
    <property type="match status" value="1"/>
</dbReference>
<name>A0ABQ5VXU0_9RHOB</name>
<evidence type="ECO:0008006" key="3">
    <source>
        <dbReference type="Google" id="ProtNLM"/>
    </source>
</evidence>
<dbReference type="Proteomes" id="UP001156694">
    <property type="component" value="Unassembled WGS sequence"/>
</dbReference>
<proteinExistence type="predicted"/>
<organism evidence="1 2">
    <name type="scientific">Amylibacter marinus</name>
    <dbReference type="NCBI Taxonomy" id="1475483"/>
    <lineage>
        <taxon>Bacteria</taxon>
        <taxon>Pseudomonadati</taxon>
        <taxon>Pseudomonadota</taxon>
        <taxon>Alphaproteobacteria</taxon>
        <taxon>Rhodobacterales</taxon>
        <taxon>Paracoccaceae</taxon>
        <taxon>Amylibacter</taxon>
    </lineage>
</organism>
<keyword evidence="2" id="KW-1185">Reference proteome</keyword>
<gene>
    <name evidence="1" type="ORF">GCM10007939_23280</name>
</gene>
<dbReference type="EMBL" id="BSNN01000008">
    <property type="protein sequence ID" value="GLQ36044.1"/>
    <property type="molecule type" value="Genomic_DNA"/>
</dbReference>